<name>A0A026X4B2_OOCBI</name>
<dbReference type="AlphaFoldDB" id="A0A026X4B2"/>
<evidence type="ECO:0000313" key="1">
    <source>
        <dbReference type="EMBL" id="EZA62234.1"/>
    </source>
</evidence>
<proteinExistence type="predicted"/>
<evidence type="ECO:0000313" key="2">
    <source>
        <dbReference type="Proteomes" id="UP000053097"/>
    </source>
</evidence>
<protein>
    <submittedName>
        <fullName evidence="1">Uncharacterized protein</fullName>
    </submittedName>
</protein>
<sequence length="58" mass="6878">MPKQRRWGHTAIFEVYLLNITELFMRSKKMIALSYAAKLNQTLCQCWSLEFFSDFLGT</sequence>
<keyword evidence="2" id="KW-1185">Reference proteome</keyword>
<accession>A0A026X4B2</accession>
<dbReference type="EMBL" id="KK107024">
    <property type="protein sequence ID" value="EZA62234.1"/>
    <property type="molecule type" value="Genomic_DNA"/>
</dbReference>
<organism evidence="1 2">
    <name type="scientific">Ooceraea biroi</name>
    <name type="common">Clonal raider ant</name>
    <name type="synonym">Cerapachys biroi</name>
    <dbReference type="NCBI Taxonomy" id="2015173"/>
    <lineage>
        <taxon>Eukaryota</taxon>
        <taxon>Metazoa</taxon>
        <taxon>Ecdysozoa</taxon>
        <taxon>Arthropoda</taxon>
        <taxon>Hexapoda</taxon>
        <taxon>Insecta</taxon>
        <taxon>Pterygota</taxon>
        <taxon>Neoptera</taxon>
        <taxon>Endopterygota</taxon>
        <taxon>Hymenoptera</taxon>
        <taxon>Apocrita</taxon>
        <taxon>Aculeata</taxon>
        <taxon>Formicoidea</taxon>
        <taxon>Formicidae</taxon>
        <taxon>Dorylinae</taxon>
        <taxon>Ooceraea</taxon>
    </lineage>
</organism>
<dbReference type="Proteomes" id="UP000053097">
    <property type="component" value="Unassembled WGS sequence"/>
</dbReference>
<reference evidence="1 2" key="1">
    <citation type="journal article" date="2014" name="Curr. Biol.">
        <title>The genome of the clonal raider ant Cerapachys biroi.</title>
        <authorList>
            <person name="Oxley P.R."/>
            <person name="Ji L."/>
            <person name="Fetter-Pruneda I."/>
            <person name="McKenzie S.K."/>
            <person name="Li C."/>
            <person name="Hu H."/>
            <person name="Zhang G."/>
            <person name="Kronauer D.J."/>
        </authorList>
    </citation>
    <scope>NUCLEOTIDE SEQUENCE [LARGE SCALE GENOMIC DNA]</scope>
</reference>
<gene>
    <name evidence="1" type="ORF">X777_00602</name>
</gene>